<dbReference type="InterPro" id="IPR001387">
    <property type="entry name" value="Cro/C1-type_HTH"/>
</dbReference>
<feature type="compositionally biased region" description="Low complexity" evidence="1">
    <location>
        <begin position="304"/>
        <end position="316"/>
    </location>
</feature>
<dbReference type="EMBL" id="CP075896">
    <property type="protein sequence ID" value="QWB23887.1"/>
    <property type="molecule type" value="Genomic_DNA"/>
</dbReference>
<protein>
    <submittedName>
        <fullName evidence="3">Helix-turn-helix domain-containing protein</fullName>
    </submittedName>
</protein>
<evidence type="ECO:0000313" key="3">
    <source>
        <dbReference type="EMBL" id="QWB23887.1"/>
    </source>
</evidence>
<name>A0ABX8FRY2_9ACTN</name>
<feature type="region of interest" description="Disordered" evidence="1">
    <location>
        <begin position="157"/>
        <end position="221"/>
    </location>
</feature>
<accession>A0ABX8FRY2</accession>
<dbReference type="Gene3D" id="1.10.260.40">
    <property type="entry name" value="lambda repressor-like DNA-binding domains"/>
    <property type="match status" value="1"/>
</dbReference>
<feature type="compositionally biased region" description="Low complexity" evidence="1">
    <location>
        <begin position="169"/>
        <end position="216"/>
    </location>
</feature>
<sequence>MSGFPFGQRRLARRPERAADRSAGSGCLDGQSLCGDPSRPPHPADHQGRWNARTCCDLGKRPCPGTGERDMGDGGRVSEGTAAAEFAALLGELKERSGLSYGVLAKRLHMSTSTLHRYCNGDAVPADYAPVERLARLCKASPGELVELHRRWVLADAGRGRKGGGGSAETGVAGPAAVAPAPGAEVPAPASAPVAEAPASGPEPPASVDDAPASEAPRSRRPRPALLAGIAAAVVLGGVGLAVAVPSGGADGDGRRGAAAVSDERRTPDGGSDASASPSGRASTDSGKDKDKEKGKSKGEGKESASATPAPRAPAAGGTGGRPGRTGAPASGPVPLTVNTTPHAWEDPCSQRYLVNRPPSQVGPPPLEQDAPAWVAANGAVPSGQQFLKLTVQGTGKETVVVDGLTVRMAGKRTPLAWNDYAMGYPGVGCGGGVPTRFFTVALDAARPSVVPEAGHDDFPFSVSQSDPEVYYIRADASAYDVSWYLELRWSSGSRSGTLTVDDKGRPFRTSGNNGRPAYEFPLGGEKWVEAGTTE</sequence>
<feature type="compositionally biased region" description="Low complexity" evidence="1">
    <location>
        <begin position="269"/>
        <end position="285"/>
    </location>
</feature>
<feature type="domain" description="HTH cro/C1-type" evidence="2">
    <location>
        <begin position="89"/>
        <end position="145"/>
    </location>
</feature>
<dbReference type="InterPro" id="IPR010982">
    <property type="entry name" value="Lambda_DNA-bd_dom_sf"/>
</dbReference>
<feature type="region of interest" description="Disordered" evidence="1">
    <location>
        <begin position="245"/>
        <end position="343"/>
    </location>
</feature>
<organism evidence="3 4">
    <name type="scientific">Streptomyces koelreuteriae</name>
    <dbReference type="NCBI Taxonomy" id="2838015"/>
    <lineage>
        <taxon>Bacteria</taxon>
        <taxon>Bacillati</taxon>
        <taxon>Actinomycetota</taxon>
        <taxon>Actinomycetes</taxon>
        <taxon>Kitasatosporales</taxon>
        <taxon>Streptomycetaceae</taxon>
        <taxon>Streptomyces</taxon>
    </lineage>
</organism>
<dbReference type="SMART" id="SM00530">
    <property type="entry name" value="HTH_XRE"/>
    <property type="match status" value="1"/>
</dbReference>
<dbReference type="SUPFAM" id="SSF47413">
    <property type="entry name" value="lambda repressor-like DNA-binding domains"/>
    <property type="match status" value="1"/>
</dbReference>
<evidence type="ECO:0000256" key="1">
    <source>
        <dbReference type="SAM" id="MobiDB-lite"/>
    </source>
</evidence>
<dbReference type="Proteomes" id="UP000679629">
    <property type="component" value="Chromosome"/>
</dbReference>
<feature type="region of interest" description="Disordered" evidence="1">
    <location>
        <begin position="1"/>
        <end position="50"/>
    </location>
</feature>
<dbReference type="Pfam" id="PF13560">
    <property type="entry name" value="HTH_31"/>
    <property type="match status" value="1"/>
</dbReference>
<feature type="compositionally biased region" description="Basic and acidic residues" evidence="1">
    <location>
        <begin position="252"/>
        <end position="268"/>
    </location>
</feature>
<proteinExistence type="predicted"/>
<keyword evidence="4" id="KW-1185">Reference proteome</keyword>
<dbReference type="CDD" id="cd00093">
    <property type="entry name" value="HTH_XRE"/>
    <property type="match status" value="1"/>
</dbReference>
<feature type="compositionally biased region" description="Basic and acidic residues" evidence="1">
    <location>
        <begin position="286"/>
        <end position="303"/>
    </location>
</feature>
<gene>
    <name evidence="3" type="ORF">KJK29_15495</name>
</gene>
<evidence type="ECO:0000259" key="2">
    <source>
        <dbReference type="SMART" id="SM00530"/>
    </source>
</evidence>
<evidence type="ECO:0000313" key="4">
    <source>
        <dbReference type="Proteomes" id="UP000679629"/>
    </source>
</evidence>
<feature type="region of interest" description="Disordered" evidence="1">
    <location>
        <begin position="501"/>
        <end position="522"/>
    </location>
</feature>
<reference evidence="4" key="1">
    <citation type="submission" date="2021-05" db="EMBL/GenBank/DDBJ databases">
        <title>Direct Submission.</title>
        <authorList>
            <person name="Li K."/>
            <person name="Gao J."/>
        </authorList>
    </citation>
    <scope>NUCLEOTIDE SEQUENCE [LARGE SCALE GENOMIC DNA]</scope>
    <source>
        <strain evidence="4">MG62</strain>
    </source>
</reference>